<accession>A0AA42MDW7</accession>
<feature type="non-terminal residue" evidence="1">
    <location>
        <position position="249"/>
    </location>
</feature>
<evidence type="ECO:0000313" key="2">
    <source>
        <dbReference type="Proteomes" id="UP001160116"/>
    </source>
</evidence>
<dbReference type="Proteomes" id="UP001160116">
    <property type="component" value="Unassembled WGS sequence"/>
</dbReference>
<evidence type="ECO:0000313" key="1">
    <source>
        <dbReference type="EMBL" id="MDH0828149.1"/>
    </source>
</evidence>
<keyword evidence="1" id="KW-0547">Nucleotide-binding</keyword>
<keyword evidence="1" id="KW-0378">Hydrolase</keyword>
<dbReference type="AlphaFoldDB" id="A0AA42MDW7"/>
<sequence length="249" mass="29178">KTLLIDPIELNFEIQPNSKEYQAVQRAVDTGKPFNWYHFGTAELQDLFKSIKVSGKYPDTSDEWKRLKEYLDRKQTLNIFMSKWNSIAAQLDIPLIELNNRNIDEILKEFTQLISRTQKCLDLKNKYLDLFNANYLKVFKRAKFFDFYGLPKNIDDLIQLLGQKLKIFNLEVYQQQLADQILYLSEFGNKISNQLQKIVSQIDSNSLHESELGEYADLLKKLSHLKDLTEDFERVKSASIRLSKTNALI</sequence>
<dbReference type="GO" id="GO:0004386">
    <property type="term" value="F:helicase activity"/>
    <property type="evidence" value="ECO:0007669"/>
    <property type="project" value="UniProtKB-KW"/>
</dbReference>
<reference evidence="1" key="1">
    <citation type="submission" date="2022-09" db="EMBL/GenBank/DDBJ databases">
        <title>Intensive care unit water sources are persistently colonized with multi-drug resistant bacteria and are the site of extensive horizontal gene transfer of antibiotic resistance genes.</title>
        <authorList>
            <person name="Diorio-Toth L."/>
        </authorList>
    </citation>
    <scope>NUCLEOTIDE SEQUENCE</scope>
    <source>
        <strain evidence="1">GD03885</strain>
    </source>
</reference>
<protein>
    <submittedName>
        <fullName evidence="1">DNA helicase</fullName>
    </submittedName>
</protein>
<gene>
    <name evidence="1" type="ORF">N5C97_17070</name>
</gene>
<dbReference type="EMBL" id="JAOCCL010000120">
    <property type="protein sequence ID" value="MDH0828149.1"/>
    <property type="molecule type" value="Genomic_DNA"/>
</dbReference>
<organism evidence="1 2">
    <name type="scientific">Acinetobacter johnsonii</name>
    <dbReference type="NCBI Taxonomy" id="40214"/>
    <lineage>
        <taxon>Bacteria</taxon>
        <taxon>Pseudomonadati</taxon>
        <taxon>Pseudomonadota</taxon>
        <taxon>Gammaproteobacteria</taxon>
        <taxon>Moraxellales</taxon>
        <taxon>Moraxellaceae</taxon>
        <taxon>Acinetobacter</taxon>
    </lineage>
</organism>
<keyword evidence="1" id="KW-0067">ATP-binding</keyword>
<keyword evidence="1" id="KW-0347">Helicase</keyword>
<name>A0AA42MDW7_ACIJO</name>
<proteinExistence type="predicted"/>
<comment type="caution">
    <text evidence="1">The sequence shown here is derived from an EMBL/GenBank/DDBJ whole genome shotgun (WGS) entry which is preliminary data.</text>
</comment>
<feature type="non-terminal residue" evidence="1">
    <location>
        <position position="1"/>
    </location>
</feature>